<sequence>MNKEEAVQLNKLKRKTGLFFIIVMGIMFICFNSI</sequence>
<evidence type="ECO:0000256" key="1">
    <source>
        <dbReference type="SAM" id="Phobius"/>
    </source>
</evidence>
<evidence type="ECO:0000313" key="2">
    <source>
        <dbReference type="EMBL" id="BCL57072.1"/>
    </source>
</evidence>
<dbReference type="EMBL" id="AP024085">
    <property type="protein sequence ID" value="BCL57072.1"/>
    <property type="molecule type" value="Genomic_DNA"/>
</dbReference>
<proteinExistence type="predicted"/>
<accession>A0A7I8DWQ8</accession>
<keyword evidence="1" id="KW-0472">Membrane</keyword>
<reference evidence="3" key="1">
    <citation type="submission" date="2020-09" db="EMBL/GenBank/DDBJ databases">
        <title>Complete genome sequencing of Faecalibacillus intestinalis strain 14EGH31.</title>
        <authorList>
            <person name="Sakamoto M."/>
            <person name="Murakami T."/>
            <person name="Mori H."/>
        </authorList>
    </citation>
    <scope>NUCLEOTIDE SEQUENCE [LARGE SCALE GENOMIC DNA]</scope>
    <source>
        <strain evidence="3">14EGH31</strain>
    </source>
</reference>
<organism evidence="2 3">
    <name type="scientific">Faecalibacillus intestinalis</name>
    <dbReference type="NCBI Taxonomy" id="1982626"/>
    <lineage>
        <taxon>Bacteria</taxon>
        <taxon>Bacillati</taxon>
        <taxon>Bacillota</taxon>
        <taxon>Erysipelotrichia</taxon>
        <taxon>Erysipelotrichales</taxon>
        <taxon>Coprobacillaceae</taxon>
        <taxon>Faecalibacillus</taxon>
    </lineage>
</organism>
<dbReference type="KEGG" id="fit:Fi14EGH31_07840"/>
<feature type="transmembrane region" description="Helical" evidence="1">
    <location>
        <begin position="16"/>
        <end position="33"/>
    </location>
</feature>
<dbReference type="Proteomes" id="UP000593842">
    <property type="component" value="Chromosome"/>
</dbReference>
<gene>
    <name evidence="2" type="ORF">Fi14EGH31_07840</name>
</gene>
<protein>
    <submittedName>
        <fullName evidence="2">Uncharacterized protein</fullName>
    </submittedName>
</protein>
<keyword evidence="1" id="KW-0812">Transmembrane</keyword>
<keyword evidence="1" id="KW-1133">Transmembrane helix</keyword>
<dbReference type="AlphaFoldDB" id="A0A7I8DWQ8"/>
<evidence type="ECO:0000313" key="3">
    <source>
        <dbReference type="Proteomes" id="UP000593842"/>
    </source>
</evidence>
<name>A0A7I8DWQ8_9FIRM</name>